<gene>
    <name evidence="2" type="ORF">B0T23DRAFT_436662</name>
</gene>
<evidence type="ECO:0000256" key="1">
    <source>
        <dbReference type="SAM" id="Phobius"/>
    </source>
</evidence>
<keyword evidence="3" id="KW-1185">Reference proteome</keyword>
<keyword evidence="1" id="KW-0812">Transmembrane</keyword>
<keyword evidence="1" id="KW-0472">Membrane</keyword>
<dbReference type="RefSeq" id="XP_062688464.1">
    <property type="nucleotide sequence ID" value="XM_062840586.1"/>
</dbReference>
<comment type="caution">
    <text evidence="2">The sequence shown here is derived from an EMBL/GenBank/DDBJ whole genome shotgun (WGS) entry which is preliminary data.</text>
</comment>
<dbReference type="GeneID" id="87878208"/>
<accession>A0AAJ0HZI1</accession>
<protein>
    <submittedName>
        <fullName evidence="2">Uncharacterized protein</fullName>
    </submittedName>
</protein>
<sequence length="182" mass="20576">MDTSPSIYQQPPRPNFFRTRLGEFVLLFFVLYYTLAATILLFIVHERPRQEEISATSNMSRRTHLSNYTRDTCSLPEPCLKQEQTATLLALFAGFVAADQWYAHHWILAVLKSQVIIFIGLVCLGLWLHGKGFQVWGVTLLSWLIRGLIALAGWWAVDLTFWIVGGIYGTPGCPVGDDGDQD</sequence>
<dbReference type="EMBL" id="JAULSX010000010">
    <property type="protein sequence ID" value="KAK3485560.1"/>
    <property type="molecule type" value="Genomic_DNA"/>
</dbReference>
<proteinExistence type="predicted"/>
<dbReference type="AlphaFoldDB" id="A0AAJ0HZI1"/>
<keyword evidence="1" id="KW-1133">Transmembrane helix</keyword>
<reference evidence="2 3" key="1">
    <citation type="journal article" date="2023" name="Mol. Phylogenet. Evol.">
        <title>Genome-scale phylogeny and comparative genomics of the fungal order Sordariales.</title>
        <authorList>
            <person name="Hensen N."/>
            <person name="Bonometti L."/>
            <person name="Westerberg I."/>
            <person name="Brannstrom I.O."/>
            <person name="Guillou S."/>
            <person name="Cros-Aarteil S."/>
            <person name="Calhoun S."/>
            <person name="Haridas S."/>
            <person name="Kuo A."/>
            <person name="Mondo S."/>
            <person name="Pangilinan J."/>
            <person name="Riley R."/>
            <person name="LaButti K."/>
            <person name="Andreopoulos B."/>
            <person name="Lipzen A."/>
            <person name="Chen C."/>
            <person name="Yan M."/>
            <person name="Daum C."/>
            <person name="Ng V."/>
            <person name="Clum A."/>
            <person name="Steindorff A."/>
            <person name="Ohm R.A."/>
            <person name="Martin F."/>
            <person name="Silar P."/>
            <person name="Natvig D.O."/>
            <person name="Lalanne C."/>
            <person name="Gautier V."/>
            <person name="Ament-Velasquez S.L."/>
            <person name="Kruys A."/>
            <person name="Hutchinson M.I."/>
            <person name="Powell A.J."/>
            <person name="Barry K."/>
            <person name="Miller A.N."/>
            <person name="Grigoriev I.V."/>
            <person name="Debuchy R."/>
            <person name="Gladieux P."/>
            <person name="Hiltunen Thoren M."/>
            <person name="Johannesson H."/>
        </authorList>
    </citation>
    <scope>NUCLEOTIDE SEQUENCE [LARGE SCALE GENOMIC DNA]</scope>
    <source>
        <strain evidence="2 3">FGSC 10403</strain>
    </source>
</reference>
<name>A0AAJ0HZI1_9PEZI</name>
<feature type="transmembrane region" description="Helical" evidence="1">
    <location>
        <begin position="24"/>
        <end position="44"/>
    </location>
</feature>
<feature type="transmembrane region" description="Helical" evidence="1">
    <location>
        <begin position="109"/>
        <end position="128"/>
    </location>
</feature>
<organism evidence="2 3">
    <name type="scientific">Neurospora hispaniola</name>
    <dbReference type="NCBI Taxonomy" id="588809"/>
    <lineage>
        <taxon>Eukaryota</taxon>
        <taxon>Fungi</taxon>
        <taxon>Dikarya</taxon>
        <taxon>Ascomycota</taxon>
        <taxon>Pezizomycotina</taxon>
        <taxon>Sordariomycetes</taxon>
        <taxon>Sordariomycetidae</taxon>
        <taxon>Sordariales</taxon>
        <taxon>Sordariaceae</taxon>
        <taxon>Neurospora</taxon>
    </lineage>
</organism>
<feature type="transmembrane region" description="Helical" evidence="1">
    <location>
        <begin position="135"/>
        <end position="157"/>
    </location>
</feature>
<evidence type="ECO:0000313" key="3">
    <source>
        <dbReference type="Proteomes" id="UP001285908"/>
    </source>
</evidence>
<dbReference type="Proteomes" id="UP001285908">
    <property type="component" value="Unassembled WGS sequence"/>
</dbReference>
<evidence type="ECO:0000313" key="2">
    <source>
        <dbReference type="EMBL" id="KAK3485560.1"/>
    </source>
</evidence>